<evidence type="ECO:0000256" key="1">
    <source>
        <dbReference type="SAM" id="MobiDB-lite"/>
    </source>
</evidence>
<feature type="compositionally biased region" description="Basic residues" evidence="1">
    <location>
        <begin position="26"/>
        <end position="41"/>
    </location>
</feature>
<feature type="region of interest" description="Disordered" evidence="1">
    <location>
        <begin position="1"/>
        <end position="64"/>
    </location>
</feature>
<proteinExistence type="predicted"/>
<feature type="compositionally biased region" description="Basic residues" evidence="1">
    <location>
        <begin position="55"/>
        <end position="64"/>
    </location>
</feature>
<name>A0A0F9HFR8_9ZZZZ</name>
<dbReference type="AlphaFoldDB" id="A0A0F9HFR8"/>
<sequence length="64" mass="7865">MTRDPERYTDEADYRARARPILTHPSRCRLAHNPRRQQKNKQKPERHDGEVSYTRTRRDRKKHP</sequence>
<protein>
    <submittedName>
        <fullName evidence="2">Uncharacterized protein</fullName>
    </submittedName>
</protein>
<gene>
    <name evidence="2" type="ORF">LCGC14_1788740</name>
</gene>
<evidence type="ECO:0000313" key="2">
    <source>
        <dbReference type="EMBL" id="KKM02002.1"/>
    </source>
</evidence>
<comment type="caution">
    <text evidence="2">The sequence shown here is derived from an EMBL/GenBank/DDBJ whole genome shotgun (WGS) entry which is preliminary data.</text>
</comment>
<accession>A0A0F9HFR8</accession>
<reference evidence="2" key="1">
    <citation type="journal article" date="2015" name="Nature">
        <title>Complex archaea that bridge the gap between prokaryotes and eukaryotes.</title>
        <authorList>
            <person name="Spang A."/>
            <person name="Saw J.H."/>
            <person name="Jorgensen S.L."/>
            <person name="Zaremba-Niedzwiedzka K."/>
            <person name="Martijn J."/>
            <person name="Lind A.E."/>
            <person name="van Eijk R."/>
            <person name="Schleper C."/>
            <person name="Guy L."/>
            <person name="Ettema T.J."/>
        </authorList>
    </citation>
    <scope>NUCLEOTIDE SEQUENCE</scope>
</reference>
<dbReference type="EMBL" id="LAZR01017048">
    <property type="protein sequence ID" value="KKM02002.1"/>
    <property type="molecule type" value="Genomic_DNA"/>
</dbReference>
<feature type="compositionally biased region" description="Basic and acidic residues" evidence="1">
    <location>
        <begin position="1"/>
        <end position="16"/>
    </location>
</feature>
<organism evidence="2">
    <name type="scientific">marine sediment metagenome</name>
    <dbReference type="NCBI Taxonomy" id="412755"/>
    <lineage>
        <taxon>unclassified sequences</taxon>
        <taxon>metagenomes</taxon>
        <taxon>ecological metagenomes</taxon>
    </lineage>
</organism>